<protein>
    <recommendedName>
        <fullName evidence="2">H15 domain-containing protein</fullName>
    </recommendedName>
</protein>
<evidence type="ECO:0000313" key="3">
    <source>
        <dbReference type="EMBL" id="KAH0535761.1"/>
    </source>
</evidence>
<evidence type="ECO:0000259" key="2">
    <source>
        <dbReference type="PROSITE" id="PS51504"/>
    </source>
</evidence>
<feature type="domain" description="H15" evidence="2">
    <location>
        <begin position="4"/>
        <end position="72"/>
    </location>
</feature>
<dbReference type="EMBL" id="JAHXZJ010002982">
    <property type="protein sequence ID" value="KAH0535761.1"/>
    <property type="molecule type" value="Genomic_DNA"/>
</dbReference>
<evidence type="ECO:0000313" key="4">
    <source>
        <dbReference type="Proteomes" id="UP000826195"/>
    </source>
</evidence>
<evidence type="ECO:0000256" key="1">
    <source>
        <dbReference type="SAM" id="MobiDB-lite"/>
    </source>
</evidence>
<dbReference type="PROSITE" id="PS51504">
    <property type="entry name" value="H15"/>
    <property type="match status" value="1"/>
</dbReference>
<dbReference type="InterPro" id="IPR036388">
    <property type="entry name" value="WH-like_DNA-bd_sf"/>
</dbReference>
<feature type="region of interest" description="Disordered" evidence="1">
    <location>
        <begin position="73"/>
        <end position="215"/>
    </location>
</feature>
<dbReference type="Proteomes" id="UP000826195">
    <property type="component" value="Unassembled WGS sequence"/>
</dbReference>
<dbReference type="GO" id="GO:0003677">
    <property type="term" value="F:DNA binding"/>
    <property type="evidence" value="ECO:0007669"/>
    <property type="project" value="InterPro"/>
</dbReference>
<organism evidence="3 4">
    <name type="scientific">Cotesia glomerata</name>
    <name type="common">Lepidopteran parasitic wasp</name>
    <name type="synonym">Apanteles glomeratus</name>
    <dbReference type="NCBI Taxonomy" id="32391"/>
    <lineage>
        <taxon>Eukaryota</taxon>
        <taxon>Metazoa</taxon>
        <taxon>Ecdysozoa</taxon>
        <taxon>Arthropoda</taxon>
        <taxon>Hexapoda</taxon>
        <taxon>Insecta</taxon>
        <taxon>Pterygota</taxon>
        <taxon>Neoptera</taxon>
        <taxon>Endopterygota</taxon>
        <taxon>Hymenoptera</taxon>
        <taxon>Apocrita</taxon>
        <taxon>Ichneumonoidea</taxon>
        <taxon>Braconidae</taxon>
        <taxon>Microgastrinae</taxon>
        <taxon>Cotesia</taxon>
    </lineage>
</organism>
<dbReference type="InterPro" id="IPR036390">
    <property type="entry name" value="WH_DNA-bd_sf"/>
</dbReference>
<proteinExistence type="predicted"/>
<feature type="compositionally biased region" description="Basic and acidic residues" evidence="1">
    <location>
        <begin position="203"/>
        <end position="215"/>
    </location>
</feature>
<comment type="caution">
    <text evidence="3">The sequence shown here is derived from an EMBL/GenBank/DDBJ whole genome shotgun (WGS) entry which is preliminary data.</text>
</comment>
<dbReference type="SMART" id="SM00526">
    <property type="entry name" value="H15"/>
    <property type="match status" value="1"/>
</dbReference>
<accession>A0AAV7HWM0</accession>
<dbReference type="GO" id="GO:0006334">
    <property type="term" value="P:nucleosome assembly"/>
    <property type="evidence" value="ECO:0007669"/>
    <property type="project" value="InterPro"/>
</dbReference>
<dbReference type="InterPro" id="IPR005818">
    <property type="entry name" value="Histone_H1/H5_H15"/>
</dbReference>
<dbReference type="Gene3D" id="1.10.10.10">
    <property type="entry name" value="Winged helix-like DNA-binding domain superfamily/Winged helix DNA-binding domain"/>
    <property type="match status" value="1"/>
</dbReference>
<dbReference type="AlphaFoldDB" id="A0AAV7HWM0"/>
<dbReference type="Pfam" id="PF00538">
    <property type="entry name" value="Linker_histone"/>
    <property type="match status" value="1"/>
</dbReference>
<keyword evidence="4" id="KW-1185">Reference proteome</keyword>
<dbReference type="SUPFAM" id="SSF46785">
    <property type="entry name" value="Winged helix' DNA-binding domain"/>
    <property type="match status" value="1"/>
</dbReference>
<sequence>MVKQSPKMTKLVVSAIKNLRDVQGSTTKDILNYVMKEYNSEPSLERRLRTALKRGIDYGILVKKGPHYLLNTEPEMSVAEQAPMERGGRRRRRGRKGRRGKKGGRRGRGRKRRGGRRKRGGKSRGRRRRSRRRRRGGRGKTMRKRGGVDDVDMLRKELFEAAPAVAHGDPDAPVGPQTYDRPRSRSRSRQSRSRSRSRSSGSSDRENHDSRLQAD</sequence>
<feature type="compositionally biased region" description="Basic residues" evidence="1">
    <location>
        <begin position="184"/>
        <end position="197"/>
    </location>
</feature>
<feature type="compositionally biased region" description="Basic residues" evidence="1">
    <location>
        <begin position="88"/>
        <end position="145"/>
    </location>
</feature>
<name>A0AAV7HWM0_COTGL</name>
<dbReference type="GO" id="GO:0000786">
    <property type="term" value="C:nucleosome"/>
    <property type="evidence" value="ECO:0007669"/>
    <property type="project" value="InterPro"/>
</dbReference>
<feature type="compositionally biased region" description="Basic and acidic residues" evidence="1">
    <location>
        <begin position="146"/>
        <end position="159"/>
    </location>
</feature>
<gene>
    <name evidence="3" type="ORF">KQX54_019006</name>
</gene>
<reference evidence="3 4" key="1">
    <citation type="journal article" date="2021" name="J. Hered.">
        <title>A chromosome-level genome assembly of the parasitoid wasp, Cotesia glomerata (Hymenoptera: Braconidae).</title>
        <authorList>
            <person name="Pinto B.J."/>
            <person name="Weis J.J."/>
            <person name="Gamble T."/>
            <person name="Ode P.J."/>
            <person name="Paul R."/>
            <person name="Zaspel J.M."/>
        </authorList>
    </citation>
    <scope>NUCLEOTIDE SEQUENCE [LARGE SCALE GENOMIC DNA]</scope>
    <source>
        <strain evidence="3">CgM1</strain>
    </source>
</reference>